<organism evidence="2 3">
    <name type="scientific">Achlya hypogyna</name>
    <name type="common">Oomycete</name>
    <name type="synonym">Protoachlya hypogyna</name>
    <dbReference type="NCBI Taxonomy" id="1202772"/>
    <lineage>
        <taxon>Eukaryota</taxon>
        <taxon>Sar</taxon>
        <taxon>Stramenopiles</taxon>
        <taxon>Oomycota</taxon>
        <taxon>Saprolegniomycetes</taxon>
        <taxon>Saprolegniales</taxon>
        <taxon>Achlyaceae</taxon>
        <taxon>Achlya</taxon>
    </lineage>
</organism>
<evidence type="ECO:0000313" key="3">
    <source>
        <dbReference type="Proteomes" id="UP000243579"/>
    </source>
</evidence>
<dbReference type="Proteomes" id="UP000243579">
    <property type="component" value="Unassembled WGS sequence"/>
</dbReference>
<evidence type="ECO:0000313" key="2">
    <source>
        <dbReference type="EMBL" id="OQR91370.1"/>
    </source>
</evidence>
<name>A0A1V9Z0N5_ACHHY</name>
<sequence>MFDVHCSCRLEEDCYVMCICAFASDCSLFSMLPTRCAAFLAFVAAASGHGIVSNPAAEFPPDVMRTTYVDRIDAFFPGKFDDSPESNLAAFNAAFKQQSQYKTLRDMLEPRGPPCGNTLTDVAKKPIPADGTMTWQNPDTGEGFVPSHKGPCEVWLDDKRVFQNDDCPGNYPQAPAATLKIDYSSCASSGCMLRFYWIALHEPKWQVYKNCVPLQGGSGAESPAMEPSENVGKPSGKSDSNGGKTGGNAKCSDMKRNSDYIGGDMSHHTVGGDESAQYSACCAACAGATGCAGFSLKEKVCYLKSSIGSPTSMNNRKAVKERYSVNLGNAELVTKKVRALGAVGSRVLTVDALELGQIRRYLVLNLLLFVGIAVHEQTKERADVELGSNQLAQRGLLGVVAAVELAVVKRHRMVPVEFIDVACWHIGVKTHLNDVHGGVRFGGRPQCARAVLKKVDRQVMLESKAKAEKVWNKHDLCKAKFVAEQVWTLASIRRGVVAVDALKPVHH</sequence>
<protein>
    <recommendedName>
        <fullName evidence="4">Apple domain-containing protein</fullName>
    </recommendedName>
</protein>
<dbReference type="OrthoDB" id="164415at2759"/>
<evidence type="ECO:0000256" key="1">
    <source>
        <dbReference type="SAM" id="MobiDB-lite"/>
    </source>
</evidence>
<evidence type="ECO:0008006" key="4">
    <source>
        <dbReference type="Google" id="ProtNLM"/>
    </source>
</evidence>
<dbReference type="AlphaFoldDB" id="A0A1V9Z0N5"/>
<accession>A0A1V9Z0N5</accession>
<keyword evidence="3" id="KW-1185">Reference proteome</keyword>
<reference evidence="2 3" key="1">
    <citation type="journal article" date="2014" name="Genome Biol. Evol.">
        <title>The secreted proteins of Achlya hypogyna and Thraustotheca clavata identify the ancestral oomycete secretome and reveal gene acquisitions by horizontal gene transfer.</title>
        <authorList>
            <person name="Misner I."/>
            <person name="Blouin N."/>
            <person name="Leonard G."/>
            <person name="Richards T.A."/>
            <person name="Lane C.E."/>
        </authorList>
    </citation>
    <scope>NUCLEOTIDE SEQUENCE [LARGE SCALE GENOMIC DNA]</scope>
    <source>
        <strain evidence="2 3">ATCC 48635</strain>
    </source>
</reference>
<dbReference type="EMBL" id="JNBR01000539">
    <property type="protein sequence ID" value="OQR91370.1"/>
    <property type="molecule type" value="Genomic_DNA"/>
</dbReference>
<gene>
    <name evidence="2" type="ORF">ACHHYP_20191</name>
</gene>
<dbReference type="Gene3D" id="3.50.4.10">
    <property type="entry name" value="Hepatocyte Growth Factor"/>
    <property type="match status" value="1"/>
</dbReference>
<proteinExistence type="predicted"/>
<comment type="caution">
    <text evidence="2">The sequence shown here is derived from an EMBL/GenBank/DDBJ whole genome shotgun (WGS) entry which is preliminary data.</text>
</comment>
<feature type="region of interest" description="Disordered" evidence="1">
    <location>
        <begin position="219"/>
        <end position="253"/>
    </location>
</feature>